<dbReference type="Pfam" id="PF05739">
    <property type="entry name" value="SNARE"/>
    <property type="match status" value="1"/>
</dbReference>
<dbReference type="Pfam" id="PF14523">
    <property type="entry name" value="Syntaxin_2"/>
    <property type="match status" value="1"/>
</dbReference>
<accession>A0A812DHF5</accession>
<proteinExistence type="inferred from homology"/>
<dbReference type="Proteomes" id="UP000597762">
    <property type="component" value="Unassembled WGS sequence"/>
</dbReference>
<dbReference type="InterPro" id="IPR006011">
    <property type="entry name" value="Syntaxin_N"/>
</dbReference>
<feature type="compositionally biased region" description="Polar residues" evidence="3">
    <location>
        <begin position="389"/>
        <end position="400"/>
    </location>
</feature>
<feature type="compositionally biased region" description="Basic and acidic residues" evidence="3">
    <location>
        <begin position="535"/>
        <end position="546"/>
    </location>
</feature>
<evidence type="ECO:0000256" key="4">
    <source>
        <dbReference type="SAM" id="Phobius"/>
    </source>
</evidence>
<dbReference type="GO" id="GO:0000149">
    <property type="term" value="F:SNARE binding"/>
    <property type="evidence" value="ECO:0007669"/>
    <property type="project" value="TreeGrafter"/>
</dbReference>
<dbReference type="PROSITE" id="PS00914">
    <property type="entry name" value="SYNTAXIN"/>
    <property type="match status" value="1"/>
</dbReference>
<dbReference type="PROSITE" id="PS50192">
    <property type="entry name" value="T_SNARE"/>
    <property type="match status" value="1"/>
</dbReference>
<keyword evidence="4" id="KW-0472">Membrane</keyword>
<dbReference type="InterPro" id="IPR000727">
    <property type="entry name" value="T_SNARE_dom"/>
</dbReference>
<feature type="transmembrane region" description="Helical" evidence="4">
    <location>
        <begin position="163"/>
        <end position="184"/>
    </location>
</feature>
<comment type="caution">
    <text evidence="6">The sequence shown here is derived from an EMBL/GenBank/DDBJ whole genome shotgun (WGS) entry which is preliminary data.</text>
</comment>
<evidence type="ECO:0000256" key="2">
    <source>
        <dbReference type="SAM" id="Coils"/>
    </source>
</evidence>
<dbReference type="GO" id="GO:0031201">
    <property type="term" value="C:SNARE complex"/>
    <property type="evidence" value="ECO:0007669"/>
    <property type="project" value="TreeGrafter"/>
</dbReference>
<reference evidence="6" key="1">
    <citation type="submission" date="2021-01" db="EMBL/GenBank/DDBJ databases">
        <authorList>
            <person name="Li R."/>
            <person name="Bekaert M."/>
        </authorList>
    </citation>
    <scope>NUCLEOTIDE SEQUENCE</scope>
    <source>
        <strain evidence="6">Farmed</strain>
    </source>
</reference>
<dbReference type="GO" id="GO:0006906">
    <property type="term" value="P:vesicle fusion"/>
    <property type="evidence" value="ECO:0007669"/>
    <property type="project" value="TreeGrafter"/>
</dbReference>
<dbReference type="GO" id="GO:0012505">
    <property type="term" value="C:endomembrane system"/>
    <property type="evidence" value="ECO:0007669"/>
    <property type="project" value="TreeGrafter"/>
</dbReference>
<organism evidence="6 7">
    <name type="scientific">Acanthosepion pharaonis</name>
    <name type="common">Pharaoh cuttlefish</name>
    <name type="synonym">Sepia pharaonis</name>
    <dbReference type="NCBI Taxonomy" id="158019"/>
    <lineage>
        <taxon>Eukaryota</taxon>
        <taxon>Metazoa</taxon>
        <taxon>Spiralia</taxon>
        <taxon>Lophotrochozoa</taxon>
        <taxon>Mollusca</taxon>
        <taxon>Cephalopoda</taxon>
        <taxon>Coleoidea</taxon>
        <taxon>Decapodiformes</taxon>
        <taxon>Sepiida</taxon>
        <taxon>Sepiina</taxon>
        <taxon>Sepiidae</taxon>
        <taxon>Acanthosepion</taxon>
    </lineage>
</organism>
<keyword evidence="2" id="KW-0175">Coiled coil</keyword>
<feature type="region of interest" description="Disordered" evidence="3">
    <location>
        <begin position="389"/>
        <end position="414"/>
    </location>
</feature>
<name>A0A812DHF5_ACAPH</name>
<feature type="region of interest" description="Disordered" evidence="3">
    <location>
        <begin position="609"/>
        <end position="630"/>
    </location>
</feature>
<dbReference type="GO" id="GO:0006886">
    <property type="term" value="P:intracellular protein transport"/>
    <property type="evidence" value="ECO:0007669"/>
    <property type="project" value="InterPro"/>
</dbReference>
<dbReference type="InterPro" id="IPR010989">
    <property type="entry name" value="SNARE"/>
</dbReference>
<protein>
    <recommendedName>
        <fullName evidence="5">t-SNARE coiled-coil homology domain-containing protein</fullName>
    </recommendedName>
</protein>
<dbReference type="PANTHER" id="PTHR19957:SF38">
    <property type="entry name" value="LD27581P"/>
    <property type="match status" value="1"/>
</dbReference>
<dbReference type="EMBL" id="CAHIKZ030003431">
    <property type="protein sequence ID" value="CAE1300169.1"/>
    <property type="molecule type" value="Genomic_DNA"/>
</dbReference>
<evidence type="ECO:0000256" key="3">
    <source>
        <dbReference type="SAM" id="MobiDB-lite"/>
    </source>
</evidence>
<dbReference type="FunFam" id="1.20.5.110:FF:000059">
    <property type="entry name" value="Related to syntaxin 12"/>
    <property type="match status" value="1"/>
</dbReference>
<feature type="region of interest" description="Disordered" evidence="3">
    <location>
        <begin position="525"/>
        <end position="559"/>
    </location>
</feature>
<dbReference type="AlphaFoldDB" id="A0A812DHF5"/>
<keyword evidence="7" id="KW-1185">Reference proteome</keyword>
<dbReference type="CDD" id="cd15847">
    <property type="entry name" value="SNARE_syntaxin7_like"/>
    <property type="match status" value="1"/>
</dbReference>
<gene>
    <name evidence="6" type="ORF">SPHA_53656</name>
</gene>
<dbReference type="GO" id="GO:0005484">
    <property type="term" value="F:SNAP receptor activity"/>
    <property type="evidence" value="ECO:0007669"/>
    <property type="project" value="InterPro"/>
</dbReference>
<feature type="coiled-coil region" evidence="2">
    <location>
        <begin position="18"/>
        <end position="88"/>
    </location>
</feature>
<dbReference type="SUPFAM" id="SSF47661">
    <property type="entry name" value="t-snare proteins"/>
    <property type="match status" value="1"/>
</dbReference>
<keyword evidence="4" id="KW-1133">Transmembrane helix</keyword>
<evidence type="ECO:0000313" key="7">
    <source>
        <dbReference type="Proteomes" id="UP000597762"/>
    </source>
</evidence>
<dbReference type="PANTHER" id="PTHR19957">
    <property type="entry name" value="SYNTAXIN"/>
    <property type="match status" value="1"/>
</dbReference>
<comment type="similarity">
    <text evidence="1">Belongs to the syntaxin family.</text>
</comment>
<feature type="compositionally biased region" description="Low complexity" evidence="3">
    <location>
        <begin position="609"/>
        <end position="623"/>
    </location>
</feature>
<feature type="domain" description="T-SNARE coiled-coil homology" evidence="5">
    <location>
        <begin position="89"/>
        <end position="151"/>
    </location>
</feature>
<evidence type="ECO:0000313" key="6">
    <source>
        <dbReference type="EMBL" id="CAE1300169.1"/>
    </source>
</evidence>
<dbReference type="SMART" id="SM00397">
    <property type="entry name" value="t_SNARE"/>
    <property type="match status" value="1"/>
</dbReference>
<keyword evidence="4" id="KW-0812">Transmembrane</keyword>
<dbReference type="GO" id="GO:0048278">
    <property type="term" value="P:vesicle docking"/>
    <property type="evidence" value="ECO:0007669"/>
    <property type="project" value="TreeGrafter"/>
</dbReference>
<dbReference type="InterPro" id="IPR045242">
    <property type="entry name" value="Syntaxin"/>
</dbReference>
<evidence type="ECO:0000259" key="5">
    <source>
        <dbReference type="PROSITE" id="PS50192"/>
    </source>
</evidence>
<evidence type="ECO:0000256" key="1">
    <source>
        <dbReference type="ARBA" id="ARBA00009063"/>
    </source>
</evidence>
<sequence length="655" mass="73455">MKRLARTRNISQSQKFQLERLRNDFEESVKRFTELQKKAAEKVRTSKSVRPPTQTALIDFTDDDEEALIEKERRKEQLLQQQEVIEEDTALILEREERIRQLEGDILDVNEIFKELGTMVNQQGEQIDSIEANIETACSRVEGGVGQLKKAEMYQKRSRKKMCFLLLLLLVVIAVLAVIIVLTLNKHGISQNGLKALRDNQVEGEMLLEFTDADLKDIFEVFKDRFLIRKLLRGLYGPNNTPCRMGRTIAPSVPTTQVVATAPIPSVTTMSSSVSSAPIAVSMPTKINSQTVNRLPSIHSELQNNLDYVKSAPQTNLQKETYLNTAVNSDSIFSRVKIPTNPVRLFPSPISTHEKITSRLIAAGTARSTSIPVSNTTNVSIYSTPKTFETQTTPVQQSNIKPHVIEDDDDDDDDDITDNDVHVIDGWGSSRIKDFSAEELLRRKMRRGRPTEAQRLGRSLLREAATTANIWNTAPPLKMITADKKEAFFHYICRAAPQLSRHKQFVWIRLGEALQNRRKYLSDKECGRRTTKRRRDSEIGMTESHHLLPSSGSSPSSNIVTTTTTANLYSLASSLKLSTLSSSSATHSSPSSSSSSVKNEVEPIVIEADSLPLLQDPSSQSPSVMRTTSPIETINLTTLIKEEVESEEMKCWSET</sequence>
<dbReference type="Gene3D" id="1.20.58.70">
    <property type="match status" value="1"/>
</dbReference>
<dbReference type="OrthoDB" id="6111702at2759"/>
<feature type="compositionally biased region" description="Low complexity" evidence="3">
    <location>
        <begin position="547"/>
        <end position="557"/>
    </location>
</feature>
<dbReference type="InterPro" id="IPR006012">
    <property type="entry name" value="Syntaxin/epimorphin_CS"/>
</dbReference>
<dbReference type="Gene3D" id="1.20.5.110">
    <property type="match status" value="1"/>
</dbReference>